<dbReference type="Proteomes" id="UP001149163">
    <property type="component" value="Unassembled WGS sequence"/>
</dbReference>
<organism evidence="2 3">
    <name type="scientific">Penicillium canariense</name>
    <dbReference type="NCBI Taxonomy" id="189055"/>
    <lineage>
        <taxon>Eukaryota</taxon>
        <taxon>Fungi</taxon>
        <taxon>Dikarya</taxon>
        <taxon>Ascomycota</taxon>
        <taxon>Pezizomycotina</taxon>
        <taxon>Eurotiomycetes</taxon>
        <taxon>Eurotiomycetidae</taxon>
        <taxon>Eurotiales</taxon>
        <taxon>Aspergillaceae</taxon>
        <taxon>Penicillium</taxon>
    </lineage>
</organism>
<dbReference type="GeneID" id="81430824"/>
<sequence length="85" mass="9345">MAVPEDPGYMRSTGIHGTPMITLRRVSGSRRPTQACPAGQCTERQDGNNTRLNAIAMLLRPTHRIGQIDVLRHVKAPPTLDVRST</sequence>
<protein>
    <submittedName>
        <fullName evidence="2">Uncharacterized protein</fullName>
    </submittedName>
</protein>
<accession>A0A9W9HRF0</accession>
<dbReference type="EMBL" id="JAPQKN010000007">
    <property type="protein sequence ID" value="KAJ5153046.1"/>
    <property type="molecule type" value="Genomic_DNA"/>
</dbReference>
<name>A0A9W9HRF0_9EURO</name>
<dbReference type="AlphaFoldDB" id="A0A9W9HRF0"/>
<evidence type="ECO:0000313" key="3">
    <source>
        <dbReference type="Proteomes" id="UP001149163"/>
    </source>
</evidence>
<evidence type="ECO:0000256" key="1">
    <source>
        <dbReference type="SAM" id="MobiDB-lite"/>
    </source>
</evidence>
<evidence type="ECO:0000313" key="2">
    <source>
        <dbReference type="EMBL" id="KAJ5153046.1"/>
    </source>
</evidence>
<gene>
    <name evidence="2" type="ORF">N7482_009524</name>
</gene>
<keyword evidence="3" id="KW-1185">Reference proteome</keyword>
<dbReference type="RefSeq" id="XP_056539354.1">
    <property type="nucleotide sequence ID" value="XM_056691648.1"/>
</dbReference>
<feature type="region of interest" description="Disordered" evidence="1">
    <location>
        <begin position="1"/>
        <end position="20"/>
    </location>
</feature>
<comment type="caution">
    <text evidence="2">The sequence shown here is derived from an EMBL/GenBank/DDBJ whole genome shotgun (WGS) entry which is preliminary data.</text>
</comment>
<reference evidence="2" key="1">
    <citation type="submission" date="2022-11" db="EMBL/GenBank/DDBJ databases">
        <authorList>
            <person name="Petersen C."/>
        </authorList>
    </citation>
    <scope>NUCLEOTIDE SEQUENCE</scope>
    <source>
        <strain evidence="2">IBT 26290</strain>
    </source>
</reference>
<reference evidence="2" key="2">
    <citation type="journal article" date="2023" name="IMA Fungus">
        <title>Comparative genomic study of the Penicillium genus elucidates a diverse pangenome and 15 lateral gene transfer events.</title>
        <authorList>
            <person name="Petersen C."/>
            <person name="Sorensen T."/>
            <person name="Nielsen M.R."/>
            <person name="Sondergaard T.E."/>
            <person name="Sorensen J.L."/>
            <person name="Fitzpatrick D.A."/>
            <person name="Frisvad J.C."/>
            <person name="Nielsen K.L."/>
        </authorList>
    </citation>
    <scope>NUCLEOTIDE SEQUENCE</scope>
    <source>
        <strain evidence="2">IBT 26290</strain>
    </source>
</reference>
<proteinExistence type="predicted"/>